<reference evidence="3 4" key="1">
    <citation type="submission" date="2019-04" db="EMBL/GenBank/DDBJ databases">
        <title>Streptomyces lasaliensis sp. nov., an Actinomycete isolated from soil which produces the polyether antibiotic lasalocid.</title>
        <authorList>
            <person name="Erwin G."/>
            <person name="Haber C."/>
        </authorList>
    </citation>
    <scope>NUCLEOTIDE SEQUENCE [LARGE SCALE GENOMIC DNA]</scope>
    <source>
        <strain evidence="3 4">X-537</strain>
    </source>
</reference>
<dbReference type="Pfam" id="PF04167">
    <property type="entry name" value="DUF402"/>
    <property type="match status" value="1"/>
</dbReference>
<dbReference type="RefSeq" id="WP_137311401.1">
    <property type="nucleotide sequence ID" value="NZ_SZNQ01000003.1"/>
</dbReference>
<keyword evidence="4" id="KW-1185">Reference proteome</keyword>
<dbReference type="SUPFAM" id="SSF159234">
    <property type="entry name" value="FomD-like"/>
    <property type="match status" value="1"/>
</dbReference>
<dbReference type="GO" id="GO:0016787">
    <property type="term" value="F:hydrolase activity"/>
    <property type="evidence" value="ECO:0007669"/>
    <property type="project" value="UniProtKB-KW"/>
</dbReference>
<name>A0A4U5W5W6_STRLS</name>
<organism evidence="3 4">
    <name type="scientific">Streptomyces lasalocidi</name>
    <name type="common">Streptomyces lasaliensis</name>
    <dbReference type="NCBI Taxonomy" id="324833"/>
    <lineage>
        <taxon>Bacteria</taxon>
        <taxon>Bacillati</taxon>
        <taxon>Actinomycetota</taxon>
        <taxon>Actinomycetes</taxon>
        <taxon>Kitasatosporales</taxon>
        <taxon>Streptomycetaceae</taxon>
        <taxon>Streptomyces</taxon>
    </lineage>
</organism>
<gene>
    <name evidence="3" type="ORF">E4U91_37065</name>
</gene>
<dbReference type="PANTHER" id="PTHR39159:SF1">
    <property type="entry name" value="UPF0374 PROTEIN YGAC"/>
    <property type="match status" value="1"/>
</dbReference>
<dbReference type="InterPro" id="IPR007295">
    <property type="entry name" value="DUF402"/>
</dbReference>
<dbReference type="AlphaFoldDB" id="A0A4U5W5W6"/>
<evidence type="ECO:0000313" key="4">
    <source>
        <dbReference type="Proteomes" id="UP000305929"/>
    </source>
</evidence>
<dbReference type="PANTHER" id="PTHR39159">
    <property type="match status" value="1"/>
</dbReference>
<accession>A0A4U5W5W6</accession>
<dbReference type="InterPro" id="IPR050212">
    <property type="entry name" value="Ntdp-like"/>
</dbReference>
<dbReference type="OrthoDB" id="3815685at2"/>
<evidence type="ECO:0000259" key="2">
    <source>
        <dbReference type="Pfam" id="PF04167"/>
    </source>
</evidence>
<proteinExistence type="predicted"/>
<dbReference type="Proteomes" id="UP000305929">
    <property type="component" value="Unassembled WGS sequence"/>
</dbReference>
<feature type="domain" description="DUF402" evidence="2">
    <location>
        <begin position="48"/>
        <end position="184"/>
    </location>
</feature>
<evidence type="ECO:0000313" key="3">
    <source>
        <dbReference type="EMBL" id="TKS96301.1"/>
    </source>
</evidence>
<protein>
    <submittedName>
        <fullName evidence="3">DUF402 domain-containing protein</fullName>
    </submittedName>
</protein>
<dbReference type="Gene3D" id="2.40.380.10">
    <property type="entry name" value="FomD-like"/>
    <property type="match status" value="1"/>
</dbReference>
<dbReference type="EMBL" id="SZNQ01000003">
    <property type="protein sequence ID" value="TKS96301.1"/>
    <property type="molecule type" value="Genomic_DNA"/>
</dbReference>
<sequence length="224" mass="25321">MDSFEAGQTVVRREVHRTGAVWSEHALRVVADTSEALVAACSPGAETRWPALYVKARNDGDRSVRTEAFDAMASGMWELADAVWQDTELLLWKPPAAWFSVNAFYTSTGLRNWYVNFERPTRRTTHGFDTFDLTVDLVVDPDLSRWEWKDEDEYAHVRRLGIVTDIEHRAVDAARGQILAMLAERSGPFADAASWMAWRWDRAWPVPRLPRMSKAVQGGAPEGG</sequence>
<evidence type="ECO:0000256" key="1">
    <source>
        <dbReference type="ARBA" id="ARBA00022801"/>
    </source>
</evidence>
<keyword evidence="1" id="KW-0378">Hydrolase</keyword>
<dbReference type="InterPro" id="IPR035930">
    <property type="entry name" value="FomD-like_sf"/>
</dbReference>
<comment type="caution">
    <text evidence="3">The sequence shown here is derived from an EMBL/GenBank/DDBJ whole genome shotgun (WGS) entry which is preliminary data.</text>
</comment>